<gene>
    <name evidence="2" type="ORF">DPX16_20488</name>
</gene>
<evidence type="ECO:0000256" key="1">
    <source>
        <dbReference type="SAM" id="SignalP"/>
    </source>
</evidence>
<dbReference type="AlphaFoldDB" id="A0A3N0YKR0"/>
<reference evidence="2 3" key="1">
    <citation type="submission" date="2018-10" db="EMBL/GenBank/DDBJ databases">
        <title>Genome assembly for a Yunnan-Guizhou Plateau 3E fish, Anabarilius grahami (Regan), and its evolutionary and genetic applications.</title>
        <authorList>
            <person name="Jiang W."/>
        </authorList>
    </citation>
    <scope>NUCLEOTIDE SEQUENCE [LARGE SCALE GENOMIC DNA]</scope>
    <source>
        <strain evidence="2">AG-KIZ</strain>
        <tissue evidence="2">Muscle</tissue>
    </source>
</reference>
<sequence>MTDLAPLGLWPLLPRVAAVEMGLGSLVCPPGGQRAAYRDQALDLWAISNIVTRSDWSQQTSQDNTTQHNTTEWTPSTAQFQPITLMIPVTLFPFTFFSVLSSFRGNASQNSCTSIGTRVFVYHRHSLCRVSGFIMSDSPQGTGQENNDIPLKVTHVLSRQEKHPNTISDEYTSPPCLMQHRRLEMPGMLDSSPMGDHVPLIGYQCPHPQEQCPR</sequence>
<keyword evidence="3" id="KW-1185">Reference proteome</keyword>
<evidence type="ECO:0000313" key="2">
    <source>
        <dbReference type="EMBL" id="ROL46836.1"/>
    </source>
</evidence>
<dbReference type="EMBL" id="RJVU01036174">
    <property type="protein sequence ID" value="ROL46836.1"/>
    <property type="molecule type" value="Genomic_DNA"/>
</dbReference>
<proteinExistence type="predicted"/>
<comment type="caution">
    <text evidence="2">The sequence shown here is derived from an EMBL/GenBank/DDBJ whole genome shotgun (WGS) entry which is preliminary data.</text>
</comment>
<accession>A0A3N0YKR0</accession>
<feature type="chain" id="PRO_5018191496" evidence="1">
    <location>
        <begin position="19"/>
        <end position="214"/>
    </location>
</feature>
<dbReference type="Proteomes" id="UP000281406">
    <property type="component" value="Unassembled WGS sequence"/>
</dbReference>
<organism evidence="2 3">
    <name type="scientific">Anabarilius grahami</name>
    <name type="common">Kanglang fish</name>
    <name type="synonym">Barilius grahami</name>
    <dbReference type="NCBI Taxonomy" id="495550"/>
    <lineage>
        <taxon>Eukaryota</taxon>
        <taxon>Metazoa</taxon>
        <taxon>Chordata</taxon>
        <taxon>Craniata</taxon>
        <taxon>Vertebrata</taxon>
        <taxon>Euteleostomi</taxon>
        <taxon>Actinopterygii</taxon>
        <taxon>Neopterygii</taxon>
        <taxon>Teleostei</taxon>
        <taxon>Ostariophysi</taxon>
        <taxon>Cypriniformes</taxon>
        <taxon>Xenocyprididae</taxon>
        <taxon>Xenocypridinae</taxon>
        <taxon>Xenocypridinae incertae sedis</taxon>
        <taxon>Anabarilius</taxon>
    </lineage>
</organism>
<evidence type="ECO:0000313" key="3">
    <source>
        <dbReference type="Proteomes" id="UP000281406"/>
    </source>
</evidence>
<keyword evidence="1" id="KW-0732">Signal</keyword>
<protein>
    <submittedName>
        <fullName evidence="2">Uncharacterized protein</fullName>
    </submittedName>
</protein>
<name>A0A3N0YKR0_ANAGA</name>
<feature type="signal peptide" evidence="1">
    <location>
        <begin position="1"/>
        <end position="18"/>
    </location>
</feature>